<dbReference type="RefSeq" id="WP_188359963.1">
    <property type="nucleotide sequence ID" value="NZ_BMDC01000003.1"/>
</dbReference>
<proteinExistence type="inferred from homology"/>
<dbReference type="FunFam" id="3.40.640.10:FF:000046">
    <property type="entry name" value="Cystathionine gamma-lyase"/>
    <property type="match status" value="1"/>
</dbReference>
<evidence type="ECO:0000256" key="10">
    <source>
        <dbReference type="SAM" id="MobiDB-lite"/>
    </source>
</evidence>
<dbReference type="PROSITE" id="PS00868">
    <property type="entry name" value="CYS_MET_METAB_PP"/>
    <property type="match status" value="1"/>
</dbReference>
<dbReference type="EC" id="4.4.1.2" evidence="4"/>
<accession>A0A917IVX4</accession>
<protein>
    <recommendedName>
        <fullName evidence="4">homocysteine desulfhydrase</fullName>
        <ecNumber evidence="4">4.4.1.2</ecNumber>
    </recommendedName>
    <alternativeName>
        <fullName evidence="5">Homocysteine desulfhydrase</fullName>
    </alternativeName>
</protein>
<dbReference type="InterPro" id="IPR015424">
    <property type="entry name" value="PyrdxlP-dep_Trfase"/>
</dbReference>
<keyword evidence="12" id="KW-1185">Reference proteome</keyword>
<evidence type="ECO:0000256" key="9">
    <source>
        <dbReference type="RuleBase" id="RU362118"/>
    </source>
</evidence>
<reference evidence="11 12" key="1">
    <citation type="journal article" date="2014" name="Int. J. Syst. Evol. Microbiol.">
        <title>Complete genome sequence of Corynebacterium casei LMG S-19264T (=DSM 44701T), isolated from a smear-ripened cheese.</title>
        <authorList>
            <consortium name="US DOE Joint Genome Institute (JGI-PGF)"/>
            <person name="Walter F."/>
            <person name="Albersmeier A."/>
            <person name="Kalinowski J."/>
            <person name="Ruckert C."/>
        </authorList>
    </citation>
    <scope>NUCLEOTIDE SEQUENCE [LARGE SCALE GENOMIC DNA]</scope>
    <source>
        <strain evidence="11 12">CCM 8669</strain>
    </source>
</reference>
<dbReference type="PANTHER" id="PTHR11808">
    <property type="entry name" value="TRANS-SULFURATION ENZYME FAMILY MEMBER"/>
    <property type="match status" value="1"/>
</dbReference>
<dbReference type="GO" id="GO:0018826">
    <property type="term" value="F:methionine gamma-lyase activity"/>
    <property type="evidence" value="ECO:0007669"/>
    <property type="project" value="UniProtKB-EC"/>
</dbReference>
<evidence type="ECO:0000313" key="11">
    <source>
        <dbReference type="EMBL" id="GGH64668.1"/>
    </source>
</evidence>
<evidence type="ECO:0000256" key="2">
    <source>
        <dbReference type="ARBA" id="ARBA00009077"/>
    </source>
</evidence>
<dbReference type="Pfam" id="PF01053">
    <property type="entry name" value="Cys_Met_Meta_PP"/>
    <property type="match status" value="1"/>
</dbReference>
<dbReference type="EMBL" id="BMDC01000003">
    <property type="protein sequence ID" value="GGH64668.1"/>
    <property type="molecule type" value="Genomic_DNA"/>
</dbReference>
<dbReference type="GO" id="GO:0030170">
    <property type="term" value="F:pyridoxal phosphate binding"/>
    <property type="evidence" value="ECO:0007669"/>
    <property type="project" value="InterPro"/>
</dbReference>
<dbReference type="GO" id="GO:0005737">
    <property type="term" value="C:cytoplasm"/>
    <property type="evidence" value="ECO:0007669"/>
    <property type="project" value="TreeGrafter"/>
</dbReference>
<evidence type="ECO:0000313" key="12">
    <source>
        <dbReference type="Proteomes" id="UP000600171"/>
    </source>
</evidence>
<evidence type="ECO:0000256" key="1">
    <source>
        <dbReference type="ARBA" id="ARBA00001933"/>
    </source>
</evidence>
<comment type="caution">
    <text evidence="11">The sequence shown here is derived from an EMBL/GenBank/DDBJ whole genome shotgun (WGS) entry which is preliminary data.</text>
</comment>
<dbReference type="GO" id="GO:0019346">
    <property type="term" value="P:transsulfuration"/>
    <property type="evidence" value="ECO:0007669"/>
    <property type="project" value="InterPro"/>
</dbReference>
<dbReference type="InterPro" id="IPR015422">
    <property type="entry name" value="PyrdxlP-dep_Trfase_small"/>
</dbReference>
<dbReference type="InterPro" id="IPR000277">
    <property type="entry name" value="Cys/Met-Metab_PyrdxlP-dep_enz"/>
</dbReference>
<evidence type="ECO:0000256" key="6">
    <source>
        <dbReference type="ARBA" id="ARBA00048780"/>
    </source>
</evidence>
<evidence type="ECO:0000256" key="3">
    <source>
        <dbReference type="ARBA" id="ARBA00022898"/>
    </source>
</evidence>
<dbReference type="PIRSF" id="PIRSF001434">
    <property type="entry name" value="CGS"/>
    <property type="match status" value="1"/>
</dbReference>
<dbReference type="AlphaFoldDB" id="A0A917IVX4"/>
<dbReference type="InterPro" id="IPR054542">
    <property type="entry name" value="Cys_met_metab_PP"/>
</dbReference>
<dbReference type="Gene3D" id="3.90.1150.10">
    <property type="entry name" value="Aspartate Aminotransferase, domain 1"/>
    <property type="match status" value="1"/>
</dbReference>
<dbReference type="SUPFAM" id="SSF53383">
    <property type="entry name" value="PLP-dependent transferases"/>
    <property type="match status" value="1"/>
</dbReference>
<evidence type="ECO:0000256" key="4">
    <source>
        <dbReference type="ARBA" id="ARBA00047175"/>
    </source>
</evidence>
<comment type="similarity">
    <text evidence="2 9">Belongs to the trans-sulfuration enzymes family.</text>
</comment>
<evidence type="ECO:0000256" key="7">
    <source>
        <dbReference type="ARBA" id="ARBA00052699"/>
    </source>
</evidence>
<comment type="catalytic activity">
    <reaction evidence="7">
        <text>L-methionine + H2O = methanethiol + 2-oxobutanoate + NH4(+)</text>
        <dbReference type="Rhea" id="RHEA:23800"/>
        <dbReference type="ChEBI" id="CHEBI:15377"/>
        <dbReference type="ChEBI" id="CHEBI:16007"/>
        <dbReference type="ChEBI" id="CHEBI:16763"/>
        <dbReference type="ChEBI" id="CHEBI:28938"/>
        <dbReference type="ChEBI" id="CHEBI:57844"/>
        <dbReference type="EC" id="4.4.1.11"/>
    </reaction>
    <physiologicalReaction direction="left-to-right" evidence="7">
        <dbReference type="Rhea" id="RHEA:23801"/>
    </physiologicalReaction>
</comment>
<dbReference type="InterPro" id="IPR015421">
    <property type="entry name" value="PyrdxlP-dep_Trfase_major"/>
</dbReference>
<feature type="modified residue" description="N6-(pyridoxal phosphate)lysine" evidence="8">
    <location>
        <position position="195"/>
    </location>
</feature>
<evidence type="ECO:0000256" key="8">
    <source>
        <dbReference type="PIRSR" id="PIRSR001434-2"/>
    </source>
</evidence>
<keyword evidence="3 8" id="KW-0663">Pyridoxal phosphate</keyword>
<organism evidence="11 12">
    <name type="scientific">Rothia aerolata</name>
    <dbReference type="NCBI Taxonomy" id="1812262"/>
    <lineage>
        <taxon>Bacteria</taxon>
        <taxon>Bacillati</taxon>
        <taxon>Actinomycetota</taxon>
        <taxon>Actinomycetes</taxon>
        <taxon>Micrococcales</taxon>
        <taxon>Micrococcaceae</taxon>
        <taxon>Rothia</taxon>
    </lineage>
</organism>
<dbReference type="Proteomes" id="UP000600171">
    <property type="component" value="Unassembled WGS sequence"/>
</dbReference>
<name>A0A917IVX4_9MICC</name>
<comment type="catalytic activity">
    <reaction evidence="6">
        <text>L-homocysteine + H2O = 2-oxobutanoate + hydrogen sulfide + NH4(+) + H(+)</text>
        <dbReference type="Rhea" id="RHEA:14501"/>
        <dbReference type="ChEBI" id="CHEBI:15377"/>
        <dbReference type="ChEBI" id="CHEBI:15378"/>
        <dbReference type="ChEBI" id="CHEBI:16763"/>
        <dbReference type="ChEBI" id="CHEBI:28938"/>
        <dbReference type="ChEBI" id="CHEBI:29919"/>
        <dbReference type="ChEBI" id="CHEBI:58199"/>
        <dbReference type="EC" id="4.4.1.2"/>
    </reaction>
    <physiologicalReaction direction="left-to-right" evidence="6">
        <dbReference type="Rhea" id="RHEA:14502"/>
    </physiologicalReaction>
</comment>
<sequence>MAGFNTTAIHAIDPRDNEYRAIVPPVHMASTFGQPTEGGEGPFEYSRGGNPTRSKLEESLAKIEGAKHASAYATGMGASAAAMGILKSGETLLMGMPVYGGNYRFGTIELPKRGVTTRFVADMAELSDEDFDETVKMVFLETPTNPTLRVSDIERIAELAHRNGALLVVDNTFMTPYLQRPLELGADITVQSATKYLGGHGDLLAGVAATNSDELADELFKSQLINGNIMAPTEAYRLLQNVKTLGIRMDRQQQNALKVMDFLKGHDGVAEVIYAGSANEREREIQQRQAQGLGALFSFKLAPGANTKAFLDSLEVFTFAVSLGGIESLICLPATMTQGAYSEEHLKEFGVDTDLIRVAVGIEDVEDLIADLDKALSAAF</sequence>
<dbReference type="GO" id="GO:0047982">
    <property type="term" value="F:homocysteine desulfhydrase activity"/>
    <property type="evidence" value="ECO:0007669"/>
    <property type="project" value="UniProtKB-EC"/>
</dbReference>
<evidence type="ECO:0000256" key="5">
    <source>
        <dbReference type="ARBA" id="ARBA00047199"/>
    </source>
</evidence>
<gene>
    <name evidence="11" type="ORF">GCM10007359_17150</name>
</gene>
<dbReference type="Gene3D" id="3.40.640.10">
    <property type="entry name" value="Type I PLP-dependent aspartate aminotransferase-like (Major domain)"/>
    <property type="match status" value="1"/>
</dbReference>
<dbReference type="CDD" id="cd00614">
    <property type="entry name" value="CGS_like"/>
    <property type="match status" value="1"/>
</dbReference>
<feature type="region of interest" description="Disordered" evidence="10">
    <location>
        <begin position="32"/>
        <end position="53"/>
    </location>
</feature>
<comment type="cofactor">
    <cofactor evidence="1 9">
        <name>pyridoxal 5'-phosphate</name>
        <dbReference type="ChEBI" id="CHEBI:597326"/>
    </cofactor>
</comment>